<evidence type="ECO:0000313" key="1">
    <source>
        <dbReference type="EMBL" id="GAI69687.1"/>
    </source>
</evidence>
<dbReference type="EMBL" id="BARW01002263">
    <property type="protein sequence ID" value="GAI69687.1"/>
    <property type="molecule type" value="Genomic_DNA"/>
</dbReference>
<protein>
    <recommendedName>
        <fullName evidence="2">Phage ABA sandwich domain-containing protein</fullName>
    </recommendedName>
</protein>
<organism evidence="1">
    <name type="scientific">marine sediment metagenome</name>
    <dbReference type="NCBI Taxonomy" id="412755"/>
    <lineage>
        <taxon>unclassified sequences</taxon>
        <taxon>metagenomes</taxon>
        <taxon>ecological metagenomes</taxon>
    </lineage>
</organism>
<gene>
    <name evidence="1" type="ORF">S12H4_06444</name>
</gene>
<dbReference type="AlphaFoldDB" id="X1QMD2"/>
<accession>X1QMD2</accession>
<sequence>MEELNKKIAVWLGWEFASNGKKYRLSPEASGWGRIDLLPKFTESLDACFKYIVPKLESYMIKQNIWGTEHHCWIMFGGKPATSSEETPALAFCKAVEKLIDDIT</sequence>
<reference evidence="1" key="1">
    <citation type="journal article" date="2014" name="Front. Microbiol.">
        <title>High frequency of phylogenetically diverse reductive dehalogenase-homologous genes in deep subseafloor sedimentary metagenomes.</title>
        <authorList>
            <person name="Kawai M."/>
            <person name="Futagami T."/>
            <person name="Toyoda A."/>
            <person name="Takaki Y."/>
            <person name="Nishi S."/>
            <person name="Hori S."/>
            <person name="Arai W."/>
            <person name="Tsubouchi T."/>
            <person name="Morono Y."/>
            <person name="Uchiyama I."/>
            <person name="Ito T."/>
            <person name="Fujiyama A."/>
            <person name="Inagaki F."/>
            <person name="Takami H."/>
        </authorList>
    </citation>
    <scope>NUCLEOTIDE SEQUENCE</scope>
    <source>
        <strain evidence="1">Expedition CK06-06</strain>
    </source>
</reference>
<name>X1QMD2_9ZZZZ</name>
<comment type="caution">
    <text evidence="1">The sequence shown here is derived from an EMBL/GenBank/DDBJ whole genome shotgun (WGS) entry which is preliminary data.</text>
</comment>
<proteinExistence type="predicted"/>
<evidence type="ECO:0008006" key="2">
    <source>
        <dbReference type="Google" id="ProtNLM"/>
    </source>
</evidence>